<feature type="transmembrane region" description="Helical" evidence="1">
    <location>
        <begin position="25"/>
        <end position="47"/>
    </location>
</feature>
<evidence type="ECO:0000313" key="2">
    <source>
        <dbReference type="EMBL" id="JAH44906.1"/>
    </source>
</evidence>
<proteinExistence type="predicted"/>
<sequence>MDNVKKVAHSPIAVYSCRDADHLLISSWCYIMILNISCLSGVLWCILQEGNQN</sequence>
<dbReference type="EMBL" id="GBXM01063671">
    <property type="protein sequence ID" value="JAH44906.1"/>
    <property type="molecule type" value="Transcribed_RNA"/>
</dbReference>
<protein>
    <submittedName>
        <fullName evidence="2">Uncharacterized protein</fullName>
    </submittedName>
</protein>
<organism evidence="2">
    <name type="scientific">Anguilla anguilla</name>
    <name type="common">European freshwater eel</name>
    <name type="synonym">Muraena anguilla</name>
    <dbReference type="NCBI Taxonomy" id="7936"/>
    <lineage>
        <taxon>Eukaryota</taxon>
        <taxon>Metazoa</taxon>
        <taxon>Chordata</taxon>
        <taxon>Craniata</taxon>
        <taxon>Vertebrata</taxon>
        <taxon>Euteleostomi</taxon>
        <taxon>Actinopterygii</taxon>
        <taxon>Neopterygii</taxon>
        <taxon>Teleostei</taxon>
        <taxon>Anguilliformes</taxon>
        <taxon>Anguillidae</taxon>
        <taxon>Anguilla</taxon>
    </lineage>
</organism>
<reference evidence="2" key="2">
    <citation type="journal article" date="2015" name="Fish Shellfish Immunol.">
        <title>Early steps in the European eel (Anguilla anguilla)-Vibrio vulnificus interaction in the gills: Role of the RtxA13 toxin.</title>
        <authorList>
            <person name="Callol A."/>
            <person name="Pajuelo D."/>
            <person name="Ebbesson L."/>
            <person name="Teles M."/>
            <person name="MacKenzie S."/>
            <person name="Amaro C."/>
        </authorList>
    </citation>
    <scope>NUCLEOTIDE SEQUENCE</scope>
</reference>
<accession>A0A0E9SUD6</accession>
<reference evidence="2" key="1">
    <citation type="submission" date="2014-11" db="EMBL/GenBank/DDBJ databases">
        <authorList>
            <person name="Amaro Gonzalez C."/>
        </authorList>
    </citation>
    <scope>NUCLEOTIDE SEQUENCE</scope>
</reference>
<keyword evidence="1" id="KW-0472">Membrane</keyword>
<dbReference type="PROSITE" id="PS51257">
    <property type="entry name" value="PROKAR_LIPOPROTEIN"/>
    <property type="match status" value="1"/>
</dbReference>
<name>A0A0E9SUD6_ANGAN</name>
<dbReference type="AlphaFoldDB" id="A0A0E9SUD6"/>
<keyword evidence="1" id="KW-1133">Transmembrane helix</keyword>
<keyword evidence="1" id="KW-0812">Transmembrane</keyword>
<evidence type="ECO:0000256" key="1">
    <source>
        <dbReference type="SAM" id="Phobius"/>
    </source>
</evidence>